<accession>A0A062U9F1</accession>
<dbReference type="STRING" id="1280946.HY29_17495"/>
<keyword evidence="2" id="KW-0378">Hydrolase</keyword>
<name>A0A062U9F1_9PROT</name>
<sequence length="197" mass="21291">MDDMIERIWAVDVEGNGGSPPEIVEVAIVELKDLELTGRSLSWRVKPIEPIKPAVTRIHGITNEDVASAPSIEDIEDGVRTWIDDLPIVGHNVKVEVDALTRAFPEWSPVAAYDTLALARSLHPELESHALGKLGGHFNLTGRAANISGGSDHEAGYDAALCALLLKALLESIPPAQRFSALQSCLYRPPVSQGDLF</sequence>
<dbReference type="SUPFAM" id="SSF53098">
    <property type="entry name" value="Ribonuclease H-like"/>
    <property type="match status" value="1"/>
</dbReference>
<evidence type="ECO:0000259" key="4">
    <source>
        <dbReference type="SMART" id="SM00479"/>
    </source>
</evidence>
<evidence type="ECO:0000313" key="6">
    <source>
        <dbReference type="Proteomes" id="UP000027037"/>
    </source>
</evidence>
<dbReference type="Proteomes" id="UP000027037">
    <property type="component" value="Unassembled WGS sequence"/>
</dbReference>
<comment type="caution">
    <text evidence="5">The sequence shown here is derived from an EMBL/GenBank/DDBJ whole genome shotgun (WGS) entry which is preliminary data.</text>
</comment>
<dbReference type="Gene3D" id="3.30.420.10">
    <property type="entry name" value="Ribonuclease H-like superfamily/Ribonuclease H"/>
    <property type="match status" value="1"/>
</dbReference>
<dbReference type="OrthoDB" id="7822240at2"/>
<evidence type="ECO:0000256" key="3">
    <source>
        <dbReference type="ARBA" id="ARBA00022839"/>
    </source>
</evidence>
<dbReference type="GO" id="GO:0006259">
    <property type="term" value="P:DNA metabolic process"/>
    <property type="evidence" value="ECO:0007669"/>
    <property type="project" value="UniProtKB-ARBA"/>
</dbReference>
<protein>
    <recommendedName>
        <fullName evidence="4">Exonuclease domain-containing protein</fullName>
    </recommendedName>
</protein>
<evidence type="ECO:0000256" key="2">
    <source>
        <dbReference type="ARBA" id="ARBA00022801"/>
    </source>
</evidence>
<dbReference type="RefSeq" id="WP_155838341.1">
    <property type="nucleotide sequence ID" value="NZ_AWFF01000058.1"/>
</dbReference>
<dbReference type="InterPro" id="IPR013520">
    <property type="entry name" value="Ribonucl_H"/>
</dbReference>
<dbReference type="GO" id="GO:0003676">
    <property type="term" value="F:nucleic acid binding"/>
    <property type="evidence" value="ECO:0007669"/>
    <property type="project" value="InterPro"/>
</dbReference>
<dbReference type="InterPro" id="IPR036397">
    <property type="entry name" value="RNaseH_sf"/>
</dbReference>
<dbReference type="PANTHER" id="PTHR30231">
    <property type="entry name" value="DNA POLYMERASE III SUBUNIT EPSILON"/>
    <property type="match status" value="1"/>
</dbReference>
<dbReference type="GO" id="GO:0008408">
    <property type="term" value="F:3'-5' exonuclease activity"/>
    <property type="evidence" value="ECO:0007669"/>
    <property type="project" value="TreeGrafter"/>
</dbReference>
<dbReference type="CDD" id="cd06127">
    <property type="entry name" value="DEDDh"/>
    <property type="match status" value="1"/>
</dbReference>
<dbReference type="AlphaFoldDB" id="A0A062U9F1"/>
<proteinExistence type="predicted"/>
<reference evidence="5 6" key="1">
    <citation type="journal article" date="2014" name="Antonie Van Leeuwenhoek">
        <title>Hyphomonas beringensis sp. nov. and Hyphomonas chukchiensis sp. nov., isolated from surface seawater of the Bering Sea and Chukchi Sea.</title>
        <authorList>
            <person name="Li C."/>
            <person name="Lai Q."/>
            <person name="Li G."/>
            <person name="Dong C."/>
            <person name="Wang J."/>
            <person name="Liao Y."/>
            <person name="Shao Z."/>
        </authorList>
    </citation>
    <scope>NUCLEOTIDE SEQUENCE [LARGE SCALE GENOMIC DNA]</scope>
    <source>
        <strain evidence="5 6">25B14_1</strain>
    </source>
</reference>
<feature type="domain" description="Exonuclease" evidence="4">
    <location>
        <begin position="7"/>
        <end position="175"/>
    </location>
</feature>
<keyword evidence="3" id="KW-0269">Exonuclease</keyword>
<dbReference type="EMBL" id="AWFF01000058">
    <property type="protein sequence ID" value="KCZ53209.1"/>
    <property type="molecule type" value="Genomic_DNA"/>
</dbReference>
<dbReference type="SMART" id="SM00479">
    <property type="entry name" value="EXOIII"/>
    <property type="match status" value="1"/>
</dbReference>
<evidence type="ECO:0000256" key="1">
    <source>
        <dbReference type="ARBA" id="ARBA00022722"/>
    </source>
</evidence>
<dbReference type="eggNOG" id="COG0847">
    <property type="taxonomic scope" value="Bacteria"/>
</dbReference>
<dbReference type="PATRIC" id="fig|1280946.3.peg.2781"/>
<evidence type="ECO:0000313" key="5">
    <source>
        <dbReference type="EMBL" id="KCZ53209.1"/>
    </source>
</evidence>
<organism evidence="5 6">
    <name type="scientific">Hyphomonas beringensis</name>
    <dbReference type="NCBI Taxonomy" id="1280946"/>
    <lineage>
        <taxon>Bacteria</taxon>
        <taxon>Pseudomonadati</taxon>
        <taxon>Pseudomonadota</taxon>
        <taxon>Alphaproteobacteria</taxon>
        <taxon>Hyphomonadales</taxon>
        <taxon>Hyphomonadaceae</taxon>
        <taxon>Hyphomonas</taxon>
    </lineage>
</organism>
<keyword evidence="1" id="KW-0540">Nuclease</keyword>
<dbReference type="Pfam" id="PF00929">
    <property type="entry name" value="RNase_T"/>
    <property type="match status" value="1"/>
</dbReference>
<dbReference type="PANTHER" id="PTHR30231:SF4">
    <property type="entry name" value="PROTEIN NEN2"/>
    <property type="match status" value="1"/>
</dbReference>
<gene>
    <name evidence="5" type="ORF">HY29_17495</name>
</gene>
<dbReference type="InterPro" id="IPR012337">
    <property type="entry name" value="RNaseH-like_sf"/>
</dbReference>
<keyword evidence="6" id="KW-1185">Reference proteome</keyword>